<feature type="signal peptide" evidence="2">
    <location>
        <begin position="1"/>
        <end position="27"/>
    </location>
</feature>
<dbReference type="AlphaFoldDB" id="A0A550CJQ7"/>
<evidence type="ECO:0000256" key="1">
    <source>
        <dbReference type="SAM" id="Phobius"/>
    </source>
</evidence>
<feature type="transmembrane region" description="Helical" evidence="1">
    <location>
        <begin position="126"/>
        <end position="148"/>
    </location>
</feature>
<protein>
    <recommendedName>
        <fullName evidence="5">Sc15 protein</fullName>
    </recommendedName>
</protein>
<gene>
    <name evidence="3" type="ORF">BD626DRAFT_490721</name>
</gene>
<keyword evidence="2" id="KW-0732">Signal</keyword>
<evidence type="ECO:0000313" key="4">
    <source>
        <dbReference type="Proteomes" id="UP000320762"/>
    </source>
</evidence>
<keyword evidence="4" id="KW-1185">Reference proteome</keyword>
<keyword evidence="1" id="KW-0472">Membrane</keyword>
<evidence type="ECO:0000256" key="2">
    <source>
        <dbReference type="SAM" id="SignalP"/>
    </source>
</evidence>
<keyword evidence="1" id="KW-0812">Transmembrane</keyword>
<proteinExistence type="predicted"/>
<evidence type="ECO:0008006" key="5">
    <source>
        <dbReference type="Google" id="ProtNLM"/>
    </source>
</evidence>
<comment type="caution">
    <text evidence="3">The sequence shown here is derived from an EMBL/GenBank/DDBJ whole genome shotgun (WGS) entry which is preliminary data.</text>
</comment>
<reference evidence="3 4" key="1">
    <citation type="journal article" date="2019" name="New Phytol.">
        <title>Comparative genomics reveals unique wood-decay strategies and fruiting body development in the Schizophyllaceae.</title>
        <authorList>
            <person name="Almasi E."/>
            <person name="Sahu N."/>
            <person name="Krizsan K."/>
            <person name="Balint B."/>
            <person name="Kovacs G.M."/>
            <person name="Kiss B."/>
            <person name="Cseklye J."/>
            <person name="Drula E."/>
            <person name="Henrissat B."/>
            <person name="Nagy I."/>
            <person name="Chovatia M."/>
            <person name="Adam C."/>
            <person name="LaButti K."/>
            <person name="Lipzen A."/>
            <person name="Riley R."/>
            <person name="Grigoriev I.V."/>
            <person name="Nagy L.G."/>
        </authorList>
    </citation>
    <scope>NUCLEOTIDE SEQUENCE [LARGE SCALE GENOMIC DNA]</scope>
    <source>
        <strain evidence="3 4">NL-1724</strain>
    </source>
</reference>
<feature type="chain" id="PRO_5021721356" description="Sc15 protein" evidence="2">
    <location>
        <begin position="28"/>
        <end position="191"/>
    </location>
</feature>
<keyword evidence="1" id="KW-1133">Transmembrane helix</keyword>
<sequence length="191" mass="20215">MYAQRLVSFFLFFLTLGLFSHAAPAEAQRDLAKRQDADGLTDIFTTLKAQKDEILPQLTTYANSGSATSDEVLPLVQQLLDSINTANAGLEEAKGKPHGGHPPNKDDLAKLIAEILGDIVKTLDLVLLKLGLIIPGLAPLLISIDIALSKILSGVEFLLAGVLKLVAGLLAGLSGLLYKLSFGLLLAALGF</sequence>
<evidence type="ECO:0000313" key="3">
    <source>
        <dbReference type="EMBL" id="TRM65045.1"/>
    </source>
</evidence>
<name>A0A550CJQ7_9AGAR</name>
<feature type="transmembrane region" description="Helical" evidence="1">
    <location>
        <begin position="157"/>
        <end position="178"/>
    </location>
</feature>
<dbReference type="Proteomes" id="UP000320762">
    <property type="component" value="Unassembled WGS sequence"/>
</dbReference>
<organism evidence="3 4">
    <name type="scientific">Schizophyllum amplum</name>
    <dbReference type="NCBI Taxonomy" id="97359"/>
    <lineage>
        <taxon>Eukaryota</taxon>
        <taxon>Fungi</taxon>
        <taxon>Dikarya</taxon>
        <taxon>Basidiomycota</taxon>
        <taxon>Agaricomycotina</taxon>
        <taxon>Agaricomycetes</taxon>
        <taxon>Agaricomycetidae</taxon>
        <taxon>Agaricales</taxon>
        <taxon>Schizophyllaceae</taxon>
        <taxon>Schizophyllum</taxon>
    </lineage>
</organism>
<dbReference type="OrthoDB" id="2575973at2759"/>
<accession>A0A550CJQ7</accession>
<dbReference type="EMBL" id="VDMD01000006">
    <property type="protein sequence ID" value="TRM65045.1"/>
    <property type="molecule type" value="Genomic_DNA"/>
</dbReference>